<dbReference type="InterPro" id="IPR050109">
    <property type="entry name" value="HTH-type_TetR-like_transc_reg"/>
</dbReference>
<dbReference type="GO" id="GO:0003700">
    <property type="term" value="F:DNA-binding transcription factor activity"/>
    <property type="evidence" value="ECO:0007669"/>
    <property type="project" value="TreeGrafter"/>
</dbReference>
<keyword evidence="5" id="KW-1185">Reference proteome</keyword>
<organism evidence="4 5">
    <name type="scientific">Rubellicoccus peritrichatus</name>
    <dbReference type="NCBI Taxonomy" id="3080537"/>
    <lineage>
        <taxon>Bacteria</taxon>
        <taxon>Pseudomonadati</taxon>
        <taxon>Verrucomicrobiota</taxon>
        <taxon>Opitutia</taxon>
        <taxon>Puniceicoccales</taxon>
        <taxon>Cerasicoccaceae</taxon>
        <taxon>Rubellicoccus</taxon>
    </lineage>
</organism>
<dbReference type="Pfam" id="PF17939">
    <property type="entry name" value="TetR_C_30"/>
    <property type="match status" value="1"/>
</dbReference>
<dbReference type="Proteomes" id="UP001304300">
    <property type="component" value="Chromosome"/>
</dbReference>
<dbReference type="SUPFAM" id="SSF46689">
    <property type="entry name" value="Homeodomain-like"/>
    <property type="match status" value="1"/>
</dbReference>
<feature type="domain" description="HTH tetR-type" evidence="3">
    <location>
        <begin position="4"/>
        <end position="64"/>
    </location>
</feature>
<evidence type="ECO:0000259" key="3">
    <source>
        <dbReference type="PROSITE" id="PS50977"/>
    </source>
</evidence>
<keyword evidence="1 2" id="KW-0238">DNA-binding</keyword>
<sequence length="213" mass="24382">MNATETRQRMLQEAEKLYSEHGFDGMSLRTLTSDAGVNLASVNYHFGSKKELVMAMFQERIMPMNEERLERLNKAREAGNGVASLEGIFDALLIPVAERAQVNGVLDMHFLKMVGRAISESDDFWHELFIRNFQELSKTFVEALAEALPDLPREDVEWRFHFAVSSMLGTLVKHGQFARRMQGLGRSTDIESMFRRLRDFLCAGFRGQVEAMR</sequence>
<dbReference type="KEGG" id="puo:RZN69_01955"/>
<evidence type="ECO:0000313" key="4">
    <source>
        <dbReference type="EMBL" id="WOO41835.1"/>
    </source>
</evidence>
<gene>
    <name evidence="4" type="ORF">RZN69_01955</name>
</gene>
<dbReference type="AlphaFoldDB" id="A0AAQ3QWG0"/>
<proteinExistence type="predicted"/>
<dbReference type="InterPro" id="IPR041586">
    <property type="entry name" value="PsrA_TetR_C"/>
</dbReference>
<dbReference type="Pfam" id="PF00440">
    <property type="entry name" value="TetR_N"/>
    <property type="match status" value="1"/>
</dbReference>
<dbReference type="InterPro" id="IPR009057">
    <property type="entry name" value="Homeodomain-like_sf"/>
</dbReference>
<dbReference type="PROSITE" id="PS01081">
    <property type="entry name" value="HTH_TETR_1"/>
    <property type="match status" value="1"/>
</dbReference>
<accession>A0AAQ3QWG0</accession>
<dbReference type="PANTHER" id="PTHR30055:SF235">
    <property type="entry name" value="TRANSCRIPTIONAL REGULATORY PROTEIN"/>
    <property type="match status" value="1"/>
</dbReference>
<evidence type="ECO:0000256" key="2">
    <source>
        <dbReference type="PROSITE-ProRule" id="PRU00335"/>
    </source>
</evidence>
<dbReference type="Gene3D" id="1.10.357.10">
    <property type="entry name" value="Tetracycline Repressor, domain 2"/>
    <property type="match status" value="1"/>
</dbReference>
<dbReference type="RefSeq" id="WP_317834319.1">
    <property type="nucleotide sequence ID" value="NZ_CP136920.1"/>
</dbReference>
<dbReference type="SUPFAM" id="SSF48498">
    <property type="entry name" value="Tetracyclin repressor-like, C-terminal domain"/>
    <property type="match status" value="1"/>
</dbReference>
<dbReference type="InterPro" id="IPR036271">
    <property type="entry name" value="Tet_transcr_reg_TetR-rel_C_sf"/>
</dbReference>
<name>A0AAQ3QWG0_9BACT</name>
<dbReference type="PRINTS" id="PR00455">
    <property type="entry name" value="HTHTETR"/>
</dbReference>
<dbReference type="InterPro" id="IPR001647">
    <property type="entry name" value="HTH_TetR"/>
</dbReference>
<dbReference type="PROSITE" id="PS50977">
    <property type="entry name" value="HTH_TETR_2"/>
    <property type="match status" value="1"/>
</dbReference>
<protein>
    <submittedName>
        <fullName evidence="4">TetR/AcrR family transcriptional regulator</fullName>
    </submittedName>
</protein>
<feature type="DNA-binding region" description="H-T-H motif" evidence="2">
    <location>
        <begin position="27"/>
        <end position="46"/>
    </location>
</feature>
<dbReference type="PANTHER" id="PTHR30055">
    <property type="entry name" value="HTH-TYPE TRANSCRIPTIONAL REGULATOR RUTR"/>
    <property type="match status" value="1"/>
</dbReference>
<dbReference type="EMBL" id="CP136920">
    <property type="protein sequence ID" value="WOO41835.1"/>
    <property type="molecule type" value="Genomic_DNA"/>
</dbReference>
<evidence type="ECO:0000256" key="1">
    <source>
        <dbReference type="ARBA" id="ARBA00023125"/>
    </source>
</evidence>
<evidence type="ECO:0000313" key="5">
    <source>
        <dbReference type="Proteomes" id="UP001304300"/>
    </source>
</evidence>
<dbReference type="GO" id="GO:0000976">
    <property type="term" value="F:transcription cis-regulatory region binding"/>
    <property type="evidence" value="ECO:0007669"/>
    <property type="project" value="TreeGrafter"/>
</dbReference>
<dbReference type="InterPro" id="IPR023772">
    <property type="entry name" value="DNA-bd_HTH_TetR-type_CS"/>
</dbReference>
<reference evidence="4 5" key="1">
    <citation type="submission" date="2023-10" db="EMBL/GenBank/DDBJ databases">
        <title>Rubellicoccus peritrichatus gen. nov., sp. nov., isolated from an algae of coral reef tank.</title>
        <authorList>
            <person name="Luo J."/>
        </authorList>
    </citation>
    <scope>NUCLEOTIDE SEQUENCE [LARGE SCALE GENOMIC DNA]</scope>
    <source>
        <strain evidence="4 5">CR14</strain>
    </source>
</reference>